<evidence type="ECO:0000313" key="4">
    <source>
        <dbReference type="Proteomes" id="UP000555193"/>
    </source>
</evidence>
<dbReference type="RefSeq" id="WP_032584894.1">
    <property type="nucleotide sequence ID" value="NZ_JABDSH010000083.1"/>
</dbReference>
<dbReference type="EMBL" id="QSTG01000001">
    <property type="protein sequence ID" value="RGM48456.1"/>
    <property type="molecule type" value="Genomic_DNA"/>
</dbReference>
<gene>
    <name evidence="2" type="ORF">DXC16_00725</name>
    <name evidence="1" type="ORF">HKQ54_13480</name>
</gene>
<protein>
    <submittedName>
        <fullName evidence="2">Uncharacterized protein</fullName>
    </submittedName>
</protein>
<proteinExistence type="predicted"/>
<organism evidence="2 3">
    <name type="scientific">Phocaeicola vulgatus</name>
    <name type="common">Bacteroides vulgatus</name>
    <dbReference type="NCBI Taxonomy" id="821"/>
    <lineage>
        <taxon>Bacteria</taxon>
        <taxon>Pseudomonadati</taxon>
        <taxon>Bacteroidota</taxon>
        <taxon>Bacteroidia</taxon>
        <taxon>Bacteroidales</taxon>
        <taxon>Bacteroidaceae</taxon>
        <taxon>Phocaeicola</taxon>
    </lineage>
</organism>
<dbReference type="EMBL" id="JABDSH010000083">
    <property type="protein sequence ID" value="NMW37127.1"/>
    <property type="molecule type" value="Genomic_DNA"/>
</dbReference>
<evidence type="ECO:0000313" key="3">
    <source>
        <dbReference type="Proteomes" id="UP000261003"/>
    </source>
</evidence>
<reference evidence="1 4" key="2">
    <citation type="submission" date="2020-04" db="EMBL/GenBank/DDBJ databases">
        <title>A novel gut-associated lysogenic phage, Bacteroides phage BV01, alters the host transcriptome and bile acid metabolism in Bacteroides vulgatus.</title>
        <authorList>
            <person name="Campbell D.E."/>
            <person name="Ly L."/>
            <person name="Ridlon J.M."/>
            <person name="Hsiao A."/>
            <person name="Degnan P.H."/>
        </authorList>
    </citation>
    <scope>NUCLEOTIDE SEQUENCE [LARGE SCALE GENOMIC DNA]</scope>
    <source>
        <strain evidence="1 4">VPI-4506</strain>
    </source>
</reference>
<name>A0A3E4X1Q7_PHOVU</name>
<comment type="caution">
    <text evidence="2">The sequence shown here is derived from an EMBL/GenBank/DDBJ whole genome shotgun (WGS) entry which is preliminary data.</text>
</comment>
<sequence length="64" mass="7474">MESWQEVTDLKTSIVRHFQEEVGASYDFRDIIDNLDDDEVLDSIISWAKNNGVRIFNDKICHTT</sequence>
<dbReference type="Proteomes" id="UP000555193">
    <property type="component" value="Unassembled WGS sequence"/>
</dbReference>
<dbReference type="AlphaFoldDB" id="A0A3E4X1Q7"/>
<evidence type="ECO:0000313" key="1">
    <source>
        <dbReference type="EMBL" id="NMW37127.1"/>
    </source>
</evidence>
<dbReference type="Proteomes" id="UP000261003">
    <property type="component" value="Unassembled WGS sequence"/>
</dbReference>
<evidence type="ECO:0000313" key="2">
    <source>
        <dbReference type="EMBL" id="RGM48456.1"/>
    </source>
</evidence>
<reference evidence="2 3" key="1">
    <citation type="submission" date="2018-08" db="EMBL/GenBank/DDBJ databases">
        <title>A genome reference for cultivated species of the human gut microbiota.</title>
        <authorList>
            <person name="Zou Y."/>
            <person name="Xue W."/>
            <person name="Luo G."/>
        </authorList>
    </citation>
    <scope>NUCLEOTIDE SEQUENCE [LARGE SCALE GENOMIC DNA]</scope>
    <source>
        <strain evidence="2 3">OM08-13BH</strain>
    </source>
</reference>
<accession>A0A3E4X1Q7</accession>